<protein>
    <submittedName>
        <fullName evidence="3">Uncharacterized protein</fullName>
    </submittedName>
</protein>
<reference evidence="3" key="1">
    <citation type="submission" date="2023-03" db="EMBL/GenBank/DDBJ databases">
        <title>Actinoallomurus iriomotensis NBRC 103684.</title>
        <authorList>
            <person name="Ichikawa N."/>
            <person name="Sato H."/>
            <person name="Tonouchi N."/>
        </authorList>
    </citation>
    <scope>NUCLEOTIDE SEQUENCE</scope>
    <source>
        <strain evidence="3">NBRC 103684</strain>
    </source>
</reference>
<feature type="transmembrane region" description="Helical" evidence="2">
    <location>
        <begin position="146"/>
        <end position="167"/>
    </location>
</feature>
<gene>
    <name evidence="3" type="ORF">Airi02_045840</name>
</gene>
<dbReference type="Proteomes" id="UP001165074">
    <property type="component" value="Unassembled WGS sequence"/>
</dbReference>
<keyword evidence="2" id="KW-1133">Transmembrane helix</keyword>
<feature type="region of interest" description="Disordered" evidence="1">
    <location>
        <begin position="90"/>
        <end position="134"/>
    </location>
</feature>
<dbReference type="EMBL" id="BSTK01000006">
    <property type="protein sequence ID" value="GLY86655.1"/>
    <property type="molecule type" value="Genomic_DNA"/>
</dbReference>
<evidence type="ECO:0000313" key="3">
    <source>
        <dbReference type="EMBL" id="GLY86655.1"/>
    </source>
</evidence>
<keyword evidence="2" id="KW-0472">Membrane</keyword>
<dbReference type="AlphaFoldDB" id="A0A9W6S250"/>
<keyword evidence="2" id="KW-0812">Transmembrane</keyword>
<accession>A0A9W6S250</accession>
<evidence type="ECO:0000256" key="1">
    <source>
        <dbReference type="SAM" id="MobiDB-lite"/>
    </source>
</evidence>
<feature type="compositionally biased region" description="Pro residues" evidence="1">
    <location>
        <begin position="108"/>
        <end position="124"/>
    </location>
</feature>
<proteinExistence type="predicted"/>
<feature type="compositionally biased region" description="Basic and acidic residues" evidence="1">
    <location>
        <begin position="93"/>
        <end position="107"/>
    </location>
</feature>
<feature type="transmembrane region" description="Helical" evidence="2">
    <location>
        <begin position="179"/>
        <end position="199"/>
    </location>
</feature>
<organism evidence="3 4">
    <name type="scientific">Actinoallomurus iriomotensis</name>
    <dbReference type="NCBI Taxonomy" id="478107"/>
    <lineage>
        <taxon>Bacteria</taxon>
        <taxon>Bacillati</taxon>
        <taxon>Actinomycetota</taxon>
        <taxon>Actinomycetes</taxon>
        <taxon>Streptosporangiales</taxon>
        <taxon>Thermomonosporaceae</taxon>
        <taxon>Actinoallomurus</taxon>
    </lineage>
</organism>
<name>A0A9W6S250_9ACTN</name>
<comment type="caution">
    <text evidence="3">The sequence shown here is derived from an EMBL/GenBank/DDBJ whole genome shotgun (WGS) entry which is preliminary data.</text>
</comment>
<sequence length="203" mass="21752">MRRACRSVRFFVLATAIGAIGVTVSAQRYSPEESRTPVRDMTLAAAVETDSPCREKNPFVDSCSSTVSTVATKKKTSWCKDIVPGILSGLCPDDDKKSAPDPKDEHVPSPPVTPPPTDPIPTNMPRPSEQQPPSTIASPVLTVVSWVSWFCYALVVGSIIWLGLRMAVTYRTGEGGGHLRVAGLLFLCCVMLAVAPSIVRAAL</sequence>
<evidence type="ECO:0000256" key="2">
    <source>
        <dbReference type="SAM" id="Phobius"/>
    </source>
</evidence>
<keyword evidence="4" id="KW-1185">Reference proteome</keyword>
<dbReference type="RefSeq" id="WP_285575013.1">
    <property type="nucleotide sequence ID" value="NZ_BSTK01000006.1"/>
</dbReference>
<evidence type="ECO:0000313" key="4">
    <source>
        <dbReference type="Proteomes" id="UP001165074"/>
    </source>
</evidence>